<dbReference type="InterPro" id="IPR002048">
    <property type="entry name" value="EF_hand_dom"/>
</dbReference>
<name>A0A397SSK2_9GLOM</name>
<sequence length="164" mass="18599">MFNIAEKHAQDIASEQATKKTSEVIDQNINEIKNKSTSKPLLPSRPSLPARNNDIKIPRRPTSHNNPFSENGLSKGIPPDARTRYETIYDANKDDNDYIDGAVVKAIYLRSRLDNKTLFKIWNHLDTDEDGRLSKNEFCAGMFLIDERLKGHPVPNELPNGLLE</sequence>
<feature type="domain" description="EF-hand" evidence="4">
    <location>
        <begin position="113"/>
        <end position="148"/>
    </location>
</feature>
<proteinExistence type="predicted"/>
<feature type="compositionally biased region" description="Low complexity" evidence="2">
    <location>
        <begin position="37"/>
        <end position="49"/>
    </location>
</feature>
<dbReference type="GO" id="GO:0005737">
    <property type="term" value="C:cytoplasm"/>
    <property type="evidence" value="ECO:0007669"/>
    <property type="project" value="TreeGrafter"/>
</dbReference>
<keyword evidence="6" id="KW-1185">Reference proteome</keyword>
<dbReference type="Gene3D" id="1.10.238.10">
    <property type="entry name" value="EF-hand"/>
    <property type="match status" value="1"/>
</dbReference>
<dbReference type="SMART" id="SM00054">
    <property type="entry name" value="EFh"/>
    <property type="match status" value="1"/>
</dbReference>
<dbReference type="PROSITE" id="PS00018">
    <property type="entry name" value="EF_HAND_1"/>
    <property type="match status" value="1"/>
</dbReference>
<dbReference type="OrthoDB" id="1716625at2759"/>
<dbReference type="Pfam" id="PF12763">
    <property type="entry name" value="EH"/>
    <property type="match status" value="1"/>
</dbReference>
<dbReference type="GO" id="GO:0005509">
    <property type="term" value="F:calcium ion binding"/>
    <property type="evidence" value="ECO:0007669"/>
    <property type="project" value="InterPro"/>
</dbReference>
<evidence type="ECO:0000259" key="3">
    <source>
        <dbReference type="PROSITE" id="PS50031"/>
    </source>
</evidence>
<dbReference type="STRING" id="658196.A0A397SSK2"/>
<dbReference type="GO" id="GO:0005886">
    <property type="term" value="C:plasma membrane"/>
    <property type="evidence" value="ECO:0007669"/>
    <property type="project" value="TreeGrafter"/>
</dbReference>
<evidence type="ECO:0008006" key="7">
    <source>
        <dbReference type="Google" id="ProtNLM"/>
    </source>
</evidence>
<dbReference type="SUPFAM" id="SSF47473">
    <property type="entry name" value="EF-hand"/>
    <property type="match status" value="1"/>
</dbReference>
<dbReference type="CDD" id="cd00052">
    <property type="entry name" value="EH"/>
    <property type="match status" value="1"/>
</dbReference>
<dbReference type="InterPro" id="IPR011992">
    <property type="entry name" value="EF-hand-dom_pair"/>
</dbReference>
<organism evidence="5 6">
    <name type="scientific">Glomus cerebriforme</name>
    <dbReference type="NCBI Taxonomy" id="658196"/>
    <lineage>
        <taxon>Eukaryota</taxon>
        <taxon>Fungi</taxon>
        <taxon>Fungi incertae sedis</taxon>
        <taxon>Mucoromycota</taxon>
        <taxon>Glomeromycotina</taxon>
        <taxon>Glomeromycetes</taxon>
        <taxon>Glomerales</taxon>
        <taxon>Glomeraceae</taxon>
        <taxon>Glomus</taxon>
    </lineage>
</organism>
<dbReference type="PROSITE" id="PS50031">
    <property type="entry name" value="EH"/>
    <property type="match status" value="1"/>
</dbReference>
<evidence type="ECO:0000256" key="2">
    <source>
        <dbReference type="SAM" id="MobiDB-lite"/>
    </source>
</evidence>
<dbReference type="EMBL" id="QKYT01000413">
    <property type="protein sequence ID" value="RIA85644.1"/>
    <property type="molecule type" value="Genomic_DNA"/>
</dbReference>
<keyword evidence="1" id="KW-0106">Calcium</keyword>
<dbReference type="PANTHER" id="PTHR11216">
    <property type="entry name" value="EH DOMAIN"/>
    <property type="match status" value="1"/>
</dbReference>
<dbReference type="GO" id="GO:0006897">
    <property type="term" value="P:endocytosis"/>
    <property type="evidence" value="ECO:0007669"/>
    <property type="project" value="TreeGrafter"/>
</dbReference>
<accession>A0A397SSK2</accession>
<protein>
    <recommendedName>
        <fullName evidence="7">EF-hand domain-containing protein</fullName>
    </recommendedName>
</protein>
<feature type="compositionally biased region" description="Basic and acidic residues" evidence="2">
    <location>
        <begin position="1"/>
        <end position="10"/>
    </location>
</feature>
<dbReference type="InterPro" id="IPR000261">
    <property type="entry name" value="EH_dom"/>
</dbReference>
<comment type="caution">
    <text evidence="5">The sequence shown here is derived from an EMBL/GenBank/DDBJ whole genome shotgun (WGS) entry which is preliminary data.</text>
</comment>
<dbReference type="SMART" id="SM00027">
    <property type="entry name" value="EH"/>
    <property type="match status" value="1"/>
</dbReference>
<feature type="region of interest" description="Disordered" evidence="2">
    <location>
        <begin position="1"/>
        <end position="80"/>
    </location>
</feature>
<dbReference type="InterPro" id="IPR018247">
    <property type="entry name" value="EF_Hand_1_Ca_BS"/>
</dbReference>
<evidence type="ECO:0000256" key="1">
    <source>
        <dbReference type="ARBA" id="ARBA00022837"/>
    </source>
</evidence>
<evidence type="ECO:0000259" key="4">
    <source>
        <dbReference type="PROSITE" id="PS50222"/>
    </source>
</evidence>
<reference evidence="5 6" key="1">
    <citation type="submission" date="2018-06" db="EMBL/GenBank/DDBJ databases">
        <title>Comparative genomics reveals the genomic features of Rhizophagus irregularis, R. cerebriforme, R. diaphanum and Gigaspora rosea, and their symbiotic lifestyle signature.</title>
        <authorList>
            <person name="Morin E."/>
            <person name="San Clemente H."/>
            <person name="Chen E.C.H."/>
            <person name="De La Providencia I."/>
            <person name="Hainaut M."/>
            <person name="Kuo A."/>
            <person name="Kohler A."/>
            <person name="Murat C."/>
            <person name="Tang N."/>
            <person name="Roy S."/>
            <person name="Loubradou J."/>
            <person name="Henrissat B."/>
            <person name="Grigoriev I.V."/>
            <person name="Corradi N."/>
            <person name="Roux C."/>
            <person name="Martin F.M."/>
        </authorList>
    </citation>
    <scope>NUCLEOTIDE SEQUENCE [LARGE SCALE GENOMIC DNA]</scope>
    <source>
        <strain evidence="5 6">DAOM 227022</strain>
    </source>
</reference>
<feature type="compositionally biased region" description="Polar residues" evidence="2">
    <location>
        <begin position="63"/>
        <end position="72"/>
    </location>
</feature>
<dbReference type="PROSITE" id="PS50222">
    <property type="entry name" value="EF_HAND_2"/>
    <property type="match status" value="1"/>
</dbReference>
<dbReference type="GO" id="GO:0016197">
    <property type="term" value="P:endosomal transport"/>
    <property type="evidence" value="ECO:0007669"/>
    <property type="project" value="TreeGrafter"/>
</dbReference>
<dbReference type="Proteomes" id="UP000265703">
    <property type="component" value="Unassembled WGS sequence"/>
</dbReference>
<feature type="domain" description="EH" evidence="3">
    <location>
        <begin position="81"/>
        <end position="164"/>
    </location>
</feature>
<evidence type="ECO:0000313" key="5">
    <source>
        <dbReference type="EMBL" id="RIA85644.1"/>
    </source>
</evidence>
<evidence type="ECO:0000313" key="6">
    <source>
        <dbReference type="Proteomes" id="UP000265703"/>
    </source>
</evidence>
<dbReference type="AlphaFoldDB" id="A0A397SSK2"/>
<gene>
    <name evidence="5" type="ORF">C1645_364738</name>
</gene>